<comment type="caution">
    <text evidence="2">The sequence shown here is derived from an EMBL/GenBank/DDBJ whole genome shotgun (WGS) entry which is preliminary data.</text>
</comment>
<evidence type="ECO:0000313" key="2">
    <source>
        <dbReference type="EMBL" id="KAG5204169.1"/>
    </source>
</evidence>
<feature type="region of interest" description="Disordered" evidence="1">
    <location>
        <begin position="140"/>
        <end position="197"/>
    </location>
</feature>
<feature type="compositionally biased region" description="Polar residues" evidence="1">
    <location>
        <begin position="220"/>
        <end position="242"/>
    </location>
</feature>
<sequence length="336" mass="36936">MAGNIKACILIKFHSIILPLEKMFLNMQEQMVVISGKWKREPVLPGTLMMTMGTQGIFYYSVNFAVTSHTRCIIVIYFGKRKWHGSPSLKEASGMGWMWDLQAPETSVCLVTYSDSASRASETLEAFKPSAFLSLIQEKRTAGGKRKEAEPGEPPAKPTKIGKLKSSEADDCVTTVPCSPPPDGAEPGLDSPQGSFHCSVQPEPFTHLFMGPAGARTVRSRPSMQPLTAPTAEYSDSSTKPNSRQRQRGSHYPNLRKAVELGYRTSDCVAAQYILTAHPRLPPRAAGGLRHRDSAWTVSDAAQYRCVWWEYCGGCWEVVEYPMLLCGCDVLGPGLG</sequence>
<dbReference type="AlphaFoldDB" id="A0A836D2A2"/>
<proteinExistence type="predicted"/>
<feature type="region of interest" description="Disordered" evidence="1">
    <location>
        <begin position="215"/>
        <end position="251"/>
    </location>
</feature>
<protein>
    <submittedName>
        <fullName evidence="2">Uncharacterized protein</fullName>
    </submittedName>
</protein>
<accession>A0A836D2A2</accession>
<dbReference type="EMBL" id="JAEMGP010000010">
    <property type="protein sequence ID" value="KAG5204169.1"/>
    <property type="molecule type" value="Genomic_DNA"/>
</dbReference>
<reference evidence="2 3" key="1">
    <citation type="submission" date="2020-12" db="EMBL/GenBank/DDBJ databases">
        <title>De novo assembly of Tibetan sheep genome.</title>
        <authorList>
            <person name="Li X."/>
        </authorList>
    </citation>
    <scope>NUCLEOTIDE SEQUENCE [LARGE SCALE GENOMIC DNA]</scope>
    <source>
        <tissue evidence="2">Heart</tissue>
    </source>
</reference>
<dbReference type="Proteomes" id="UP000664991">
    <property type="component" value="Unassembled WGS sequence"/>
</dbReference>
<organism evidence="2 3">
    <name type="scientific">Ovis aries</name>
    <name type="common">Sheep</name>
    <dbReference type="NCBI Taxonomy" id="9940"/>
    <lineage>
        <taxon>Eukaryota</taxon>
        <taxon>Metazoa</taxon>
        <taxon>Chordata</taxon>
        <taxon>Craniata</taxon>
        <taxon>Vertebrata</taxon>
        <taxon>Euteleostomi</taxon>
        <taxon>Mammalia</taxon>
        <taxon>Eutheria</taxon>
        <taxon>Laurasiatheria</taxon>
        <taxon>Artiodactyla</taxon>
        <taxon>Ruminantia</taxon>
        <taxon>Pecora</taxon>
        <taxon>Bovidae</taxon>
        <taxon>Caprinae</taxon>
        <taxon>Ovis</taxon>
    </lineage>
</organism>
<name>A0A836D2A2_SHEEP</name>
<feature type="compositionally biased region" description="Basic and acidic residues" evidence="1">
    <location>
        <begin position="140"/>
        <end position="150"/>
    </location>
</feature>
<gene>
    <name evidence="2" type="ORF">JEQ12_002145</name>
</gene>
<evidence type="ECO:0000313" key="3">
    <source>
        <dbReference type="Proteomes" id="UP000664991"/>
    </source>
</evidence>
<evidence type="ECO:0000256" key="1">
    <source>
        <dbReference type="SAM" id="MobiDB-lite"/>
    </source>
</evidence>